<dbReference type="Pfam" id="PF00085">
    <property type="entry name" value="Thioredoxin"/>
    <property type="match status" value="1"/>
</dbReference>
<gene>
    <name evidence="12" type="ORF">SAMN02745168_2379</name>
</gene>
<dbReference type="FunFam" id="3.40.30.10:FF:000001">
    <property type="entry name" value="Thioredoxin"/>
    <property type="match status" value="1"/>
</dbReference>
<dbReference type="OrthoDB" id="9790390at2"/>
<dbReference type="PROSITE" id="PS51352">
    <property type="entry name" value="THIOREDOXIN_2"/>
    <property type="match status" value="1"/>
</dbReference>
<evidence type="ECO:0000256" key="6">
    <source>
        <dbReference type="ARBA" id="ARBA00023284"/>
    </source>
</evidence>
<dbReference type="AlphaFoldDB" id="A0A1W2BUM4"/>
<dbReference type="CDD" id="cd02947">
    <property type="entry name" value="TRX_family"/>
    <property type="match status" value="1"/>
</dbReference>
<evidence type="ECO:0000256" key="3">
    <source>
        <dbReference type="ARBA" id="ARBA00022448"/>
    </source>
</evidence>
<evidence type="ECO:0000256" key="2">
    <source>
        <dbReference type="ARBA" id="ARBA00020570"/>
    </source>
</evidence>
<reference evidence="12 13" key="1">
    <citation type="submission" date="2017-04" db="EMBL/GenBank/DDBJ databases">
        <authorList>
            <person name="Afonso C.L."/>
            <person name="Miller P.J."/>
            <person name="Scott M.A."/>
            <person name="Spackman E."/>
            <person name="Goraichik I."/>
            <person name="Dimitrov K.M."/>
            <person name="Suarez D.L."/>
            <person name="Swayne D.E."/>
        </authorList>
    </citation>
    <scope>NUCLEOTIDE SEQUENCE [LARGE SCALE GENOMIC DNA]</scope>
    <source>
        <strain evidence="12 13">DSM 12816</strain>
    </source>
</reference>
<evidence type="ECO:0000313" key="12">
    <source>
        <dbReference type="EMBL" id="SMC76444.1"/>
    </source>
</evidence>
<accession>A0A1W2BUM4</accession>
<evidence type="ECO:0000313" key="13">
    <source>
        <dbReference type="Proteomes" id="UP000192790"/>
    </source>
</evidence>
<feature type="active site" description="Nucleophile" evidence="9">
    <location>
        <position position="33"/>
    </location>
</feature>
<keyword evidence="3" id="KW-0813">Transport</keyword>
<keyword evidence="6 10" id="KW-0676">Redox-active center</keyword>
<dbReference type="PANTHER" id="PTHR45663:SF11">
    <property type="entry name" value="GEO12009P1"/>
    <property type="match status" value="1"/>
</dbReference>
<evidence type="ECO:0000256" key="10">
    <source>
        <dbReference type="PIRSR" id="PIRSR000077-4"/>
    </source>
</evidence>
<organism evidence="12 13">
    <name type="scientific">Papillibacter cinnamivorans DSM 12816</name>
    <dbReference type="NCBI Taxonomy" id="1122930"/>
    <lineage>
        <taxon>Bacteria</taxon>
        <taxon>Bacillati</taxon>
        <taxon>Bacillota</taxon>
        <taxon>Clostridia</taxon>
        <taxon>Eubacteriales</taxon>
        <taxon>Oscillospiraceae</taxon>
        <taxon>Papillibacter</taxon>
    </lineage>
</organism>
<feature type="disulfide bond" description="Redox-active" evidence="10">
    <location>
        <begin position="30"/>
        <end position="33"/>
    </location>
</feature>
<evidence type="ECO:0000256" key="4">
    <source>
        <dbReference type="ARBA" id="ARBA00022982"/>
    </source>
</evidence>
<dbReference type="RefSeq" id="WP_084235056.1">
    <property type="nucleotide sequence ID" value="NZ_FWXW01000006.1"/>
</dbReference>
<dbReference type="EMBL" id="FWXW01000006">
    <property type="protein sequence ID" value="SMC76444.1"/>
    <property type="molecule type" value="Genomic_DNA"/>
</dbReference>
<feature type="domain" description="Thioredoxin" evidence="11">
    <location>
        <begin position="1"/>
        <end position="103"/>
    </location>
</feature>
<dbReference type="GO" id="GO:0045454">
    <property type="term" value="P:cell redox homeostasis"/>
    <property type="evidence" value="ECO:0007669"/>
    <property type="project" value="TreeGrafter"/>
</dbReference>
<feature type="active site" description="Nucleophile" evidence="9">
    <location>
        <position position="30"/>
    </location>
</feature>
<dbReference type="Gene3D" id="3.40.30.10">
    <property type="entry name" value="Glutaredoxin"/>
    <property type="match status" value="1"/>
</dbReference>
<dbReference type="InterPro" id="IPR036249">
    <property type="entry name" value="Thioredoxin-like_sf"/>
</dbReference>
<evidence type="ECO:0000256" key="9">
    <source>
        <dbReference type="PIRSR" id="PIRSR000077-1"/>
    </source>
</evidence>
<dbReference type="NCBIfam" id="TIGR01068">
    <property type="entry name" value="thioredoxin"/>
    <property type="match status" value="1"/>
</dbReference>
<evidence type="ECO:0000259" key="11">
    <source>
        <dbReference type="PROSITE" id="PS51352"/>
    </source>
</evidence>
<evidence type="ECO:0000256" key="1">
    <source>
        <dbReference type="ARBA" id="ARBA00008987"/>
    </source>
</evidence>
<dbReference type="PIRSF" id="PIRSF000077">
    <property type="entry name" value="Thioredoxin"/>
    <property type="match status" value="1"/>
</dbReference>
<proteinExistence type="inferred from homology"/>
<dbReference type="InterPro" id="IPR005746">
    <property type="entry name" value="Thioredoxin"/>
</dbReference>
<name>A0A1W2BUM4_9FIRM</name>
<keyword evidence="5 10" id="KW-1015">Disulfide bond</keyword>
<dbReference type="Proteomes" id="UP000192790">
    <property type="component" value="Unassembled WGS sequence"/>
</dbReference>
<feature type="site" description="Contributes to redox potential value" evidence="9">
    <location>
        <position position="32"/>
    </location>
</feature>
<comment type="similarity">
    <text evidence="1 8">Belongs to the thioredoxin family.</text>
</comment>
<dbReference type="InterPro" id="IPR017937">
    <property type="entry name" value="Thioredoxin_CS"/>
</dbReference>
<dbReference type="PRINTS" id="PR00421">
    <property type="entry name" value="THIOREDOXIN"/>
</dbReference>
<dbReference type="STRING" id="1122930.SAMN02745168_2379"/>
<keyword evidence="4" id="KW-0249">Electron transport</keyword>
<evidence type="ECO:0000256" key="5">
    <source>
        <dbReference type="ARBA" id="ARBA00023157"/>
    </source>
</evidence>
<evidence type="ECO:0000256" key="8">
    <source>
        <dbReference type="PIRNR" id="PIRNR000077"/>
    </source>
</evidence>
<dbReference type="PROSITE" id="PS00194">
    <property type="entry name" value="THIOREDOXIN_1"/>
    <property type="match status" value="1"/>
</dbReference>
<feature type="site" description="Deprotonates C-terminal active site Cys" evidence="9">
    <location>
        <position position="24"/>
    </location>
</feature>
<evidence type="ECO:0000256" key="7">
    <source>
        <dbReference type="NCBIfam" id="TIGR01068"/>
    </source>
</evidence>
<keyword evidence="13" id="KW-1185">Reference proteome</keyword>
<dbReference type="SUPFAM" id="SSF52833">
    <property type="entry name" value="Thioredoxin-like"/>
    <property type="match status" value="1"/>
</dbReference>
<dbReference type="InterPro" id="IPR013766">
    <property type="entry name" value="Thioredoxin_domain"/>
</dbReference>
<protein>
    <recommendedName>
        <fullName evidence="2 7">Thioredoxin</fullName>
    </recommendedName>
</protein>
<dbReference type="PANTHER" id="PTHR45663">
    <property type="entry name" value="GEO12009P1"/>
    <property type="match status" value="1"/>
</dbReference>
<dbReference type="GO" id="GO:0005829">
    <property type="term" value="C:cytosol"/>
    <property type="evidence" value="ECO:0007669"/>
    <property type="project" value="TreeGrafter"/>
</dbReference>
<dbReference type="GO" id="GO:0015035">
    <property type="term" value="F:protein-disulfide reductase activity"/>
    <property type="evidence" value="ECO:0007669"/>
    <property type="project" value="UniProtKB-UniRule"/>
</dbReference>
<feature type="site" description="Contributes to redox potential value" evidence="9">
    <location>
        <position position="31"/>
    </location>
</feature>
<sequence>MSLKITKENFEEEVLKSDVPVLLDFWAPWCGPCRMVGPVVEELAGEVSGTAKVGKINVDEERELAETFRIMSIPTLAVIKNGKVTALEVGARDKRGLKKLLGV</sequence>